<dbReference type="Proteomes" id="UP001151081">
    <property type="component" value="Unassembled WGS sequence"/>
</dbReference>
<comment type="caution">
    <text evidence="3">The sequence shown here is derived from an EMBL/GenBank/DDBJ whole genome shotgun (WGS) entry which is preliminary data.</text>
</comment>
<evidence type="ECO:0000313" key="3">
    <source>
        <dbReference type="EMBL" id="MDC3985277.1"/>
    </source>
</evidence>
<keyword evidence="1" id="KW-0732">Signal</keyword>
<proteinExistence type="predicted"/>
<organism evidence="3 4">
    <name type="scientific">Polyangium jinanense</name>
    <dbReference type="NCBI Taxonomy" id="2829994"/>
    <lineage>
        <taxon>Bacteria</taxon>
        <taxon>Pseudomonadati</taxon>
        <taxon>Myxococcota</taxon>
        <taxon>Polyangia</taxon>
        <taxon>Polyangiales</taxon>
        <taxon>Polyangiaceae</taxon>
        <taxon>Polyangium</taxon>
    </lineage>
</organism>
<feature type="signal peptide" evidence="1">
    <location>
        <begin position="1"/>
        <end position="22"/>
    </location>
</feature>
<dbReference type="AlphaFoldDB" id="A0A9X3X7U6"/>
<dbReference type="Pfam" id="PF08308">
    <property type="entry name" value="PEGA"/>
    <property type="match status" value="1"/>
</dbReference>
<dbReference type="RefSeq" id="WP_272424099.1">
    <property type="nucleotide sequence ID" value="NZ_JAGTJK010000024.1"/>
</dbReference>
<gene>
    <name evidence="3" type="ORF">KEG57_32665</name>
</gene>
<dbReference type="InterPro" id="IPR013229">
    <property type="entry name" value="PEGA"/>
</dbReference>
<name>A0A9X3X7U6_9BACT</name>
<accession>A0A9X3X7U6</accession>
<evidence type="ECO:0000256" key="1">
    <source>
        <dbReference type="SAM" id="SignalP"/>
    </source>
</evidence>
<sequence length="105" mass="11119">MQTSAKRGVLAALVGWSLLAAACAPSTPATVSLRVKGNAPDASVTIDDMYIGALAFVAKRGVALPPGKHRITVEKPGFFPWDKLVEAREGDPPIRLEVDLVKIPD</sequence>
<dbReference type="EMBL" id="JAGTJJ010000027">
    <property type="protein sequence ID" value="MDC3985277.1"/>
    <property type="molecule type" value="Genomic_DNA"/>
</dbReference>
<reference evidence="3 4" key="1">
    <citation type="submission" date="2021-04" db="EMBL/GenBank/DDBJ databases">
        <title>Genome analysis of Polyangium sp.</title>
        <authorList>
            <person name="Li Y."/>
            <person name="Wang J."/>
        </authorList>
    </citation>
    <scope>NUCLEOTIDE SEQUENCE [LARGE SCALE GENOMIC DNA]</scope>
    <source>
        <strain evidence="3 4">SDU14</strain>
    </source>
</reference>
<evidence type="ECO:0000313" key="4">
    <source>
        <dbReference type="Proteomes" id="UP001151081"/>
    </source>
</evidence>
<protein>
    <submittedName>
        <fullName evidence="3">PEGA domain-containing protein</fullName>
    </submittedName>
</protein>
<feature type="chain" id="PRO_5040888914" evidence="1">
    <location>
        <begin position="23"/>
        <end position="105"/>
    </location>
</feature>
<evidence type="ECO:0000259" key="2">
    <source>
        <dbReference type="Pfam" id="PF08308"/>
    </source>
</evidence>
<feature type="domain" description="PEGA" evidence="2">
    <location>
        <begin position="31"/>
        <end position="90"/>
    </location>
</feature>
<keyword evidence="4" id="KW-1185">Reference proteome</keyword>
<dbReference type="PROSITE" id="PS51257">
    <property type="entry name" value="PROKAR_LIPOPROTEIN"/>
    <property type="match status" value="1"/>
</dbReference>